<gene>
    <name evidence="1" type="ORF">LTS18_004933</name>
</gene>
<comment type="caution">
    <text evidence="1">The sequence shown here is derived from an EMBL/GenBank/DDBJ whole genome shotgun (WGS) entry which is preliminary data.</text>
</comment>
<organism evidence="1 2">
    <name type="scientific">Coniosporium uncinatum</name>
    <dbReference type="NCBI Taxonomy" id="93489"/>
    <lineage>
        <taxon>Eukaryota</taxon>
        <taxon>Fungi</taxon>
        <taxon>Dikarya</taxon>
        <taxon>Ascomycota</taxon>
        <taxon>Pezizomycotina</taxon>
        <taxon>Dothideomycetes</taxon>
        <taxon>Dothideomycetes incertae sedis</taxon>
        <taxon>Coniosporium</taxon>
    </lineage>
</organism>
<evidence type="ECO:0000313" key="2">
    <source>
        <dbReference type="Proteomes" id="UP001186974"/>
    </source>
</evidence>
<dbReference type="EMBL" id="JAWDJW010001162">
    <property type="protein sequence ID" value="KAK3079407.1"/>
    <property type="molecule type" value="Genomic_DNA"/>
</dbReference>
<protein>
    <submittedName>
        <fullName evidence="1">Uncharacterized protein</fullName>
    </submittedName>
</protein>
<name>A0ACC3DRW5_9PEZI</name>
<proteinExistence type="predicted"/>
<evidence type="ECO:0000313" key="1">
    <source>
        <dbReference type="EMBL" id="KAK3079407.1"/>
    </source>
</evidence>
<dbReference type="Proteomes" id="UP001186974">
    <property type="component" value="Unassembled WGS sequence"/>
</dbReference>
<reference evidence="1" key="1">
    <citation type="submission" date="2024-09" db="EMBL/GenBank/DDBJ databases">
        <title>Black Yeasts Isolated from many extreme environments.</title>
        <authorList>
            <person name="Coleine C."/>
            <person name="Stajich J.E."/>
            <person name="Selbmann L."/>
        </authorList>
    </citation>
    <scope>NUCLEOTIDE SEQUENCE</scope>
    <source>
        <strain evidence="1">CCFEE 5737</strain>
    </source>
</reference>
<sequence>MSYGTRNRRKSVGQAGNDDEDPNVIPGSSVFGFIHKLPWKIGRGRELRYKPSAADLQEHPGQRRADIEEQPLIEESEEEHDYISPRKHKRKRSDTIASGHTTDSLSSRGDLFPSEDEDDAVPLDDEFAMRLERRVTGLGDDMGSGKARSKRPSASRASLRTASSRSTRSPGDKAEPNKDNTELTVEEIPTLNELKQEEEMVRKEEEAQVEQKREAAKRLAAKRGLSSDASTSPSSEPKEESLGLNSPPAVSQISSVLASPTSETTPFPSFDPQDDPTRPSSDQLSPRTSKPPSENSQNEGFVPAQLPLFNGRPG</sequence>
<keyword evidence="2" id="KW-1185">Reference proteome</keyword>
<accession>A0ACC3DRW5</accession>